<feature type="transmembrane region" description="Helical" evidence="4">
    <location>
        <begin position="168"/>
        <end position="188"/>
    </location>
</feature>
<feature type="transmembrane region" description="Helical" evidence="4">
    <location>
        <begin position="313"/>
        <end position="332"/>
    </location>
</feature>
<dbReference type="GO" id="GO:0016020">
    <property type="term" value="C:membrane"/>
    <property type="evidence" value="ECO:0007669"/>
    <property type="project" value="UniProtKB-SubCell"/>
</dbReference>
<reference evidence="7" key="1">
    <citation type="journal article" date="2015" name="BMC Genomics">
        <title>Genomic and transcriptomic analysis of the endophytic fungus Pestalotiopsis fici reveals its lifestyle and high potential for synthesis of natural products.</title>
        <authorList>
            <person name="Wang X."/>
            <person name="Zhang X."/>
            <person name="Liu L."/>
            <person name="Xiang M."/>
            <person name="Wang W."/>
            <person name="Sun X."/>
            <person name="Che Y."/>
            <person name="Guo L."/>
            <person name="Liu G."/>
            <person name="Guo L."/>
            <person name="Wang C."/>
            <person name="Yin W.B."/>
            <person name="Stadler M."/>
            <person name="Zhang X."/>
            <person name="Liu X."/>
        </authorList>
    </citation>
    <scope>NUCLEOTIDE SEQUENCE [LARGE SCALE GENOMIC DNA]</scope>
    <source>
        <strain evidence="7">W106-1 / CGMCC3.15140</strain>
    </source>
</reference>
<dbReference type="InterPro" id="IPR011701">
    <property type="entry name" value="MFS"/>
</dbReference>
<dbReference type="InterPro" id="IPR020846">
    <property type="entry name" value="MFS_dom"/>
</dbReference>
<protein>
    <recommendedName>
        <fullName evidence="5">Major facilitator superfamily (MFS) profile domain-containing protein</fullName>
    </recommendedName>
</protein>
<dbReference type="Gene3D" id="1.20.1250.20">
    <property type="entry name" value="MFS general substrate transporter like domains"/>
    <property type="match status" value="3"/>
</dbReference>
<comment type="similarity">
    <text evidence="2">Belongs to the major facilitator superfamily. Monocarboxylate porter (TC 2.A.1.13) family.</text>
</comment>
<accession>W3WMI3</accession>
<keyword evidence="4" id="KW-0472">Membrane</keyword>
<dbReference type="EMBL" id="KI912120">
    <property type="protein sequence ID" value="ETS74031.1"/>
    <property type="molecule type" value="Genomic_DNA"/>
</dbReference>
<dbReference type="PANTHER" id="PTHR11360">
    <property type="entry name" value="MONOCARBOXYLATE TRANSPORTER"/>
    <property type="match status" value="1"/>
</dbReference>
<dbReference type="InterPro" id="IPR050327">
    <property type="entry name" value="Proton-linked_MCT"/>
</dbReference>
<dbReference type="AlphaFoldDB" id="W3WMI3"/>
<evidence type="ECO:0000256" key="4">
    <source>
        <dbReference type="SAM" id="Phobius"/>
    </source>
</evidence>
<evidence type="ECO:0000313" key="6">
    <source>
        <dbReference type="EMBL" id="ETS74031.1"/>
    </source>
</evidence>
<dbReference type="eggNOG" id="KOG2504">
    <property type="taxonomic scope" value="Eukaryota"/>
</dbReference>
<keyword evidence="7" id="KW-1185">Reference proteome</keyword>
<dbReference type="HOGENOM" id="CLU_001265_1_2_1"/>
<evidence type="ECO:0000256" key="3">
    <source>
        <dbReference type="SAM" id="MobiDB-lite"/>
    </source>
</evidence>
<feature type="transmembrane region" description="Helical" evidence="4">
    <location>
        <begin position="338"/>
        <end position="361"/>
    </location>
</feature>
<keyword evidence="4" id="KW-1133">Transmembrane helix</keyword>
<comment type="subcellular location">
    <subcellularLocation>
        <location evidence="1">Membrane</location>
        <topology evidence="1">Multi-pass membrane protein</topology>
    </subcellularLocation>
</comment>
<feature type="transmembrane region" description="Helical" evidence="4">
    <location>
        <begin position="401"/>
        <end position="423"/>
    </location>
</feature>
<feature type="region of interest" description="Disordered" evidence="3">
    <location>
        <begin position="23"/>
        <end position="43"/>
    </location>
</feature>
<evidence type="ECO:0000256" key="2">
    <source>
        <dbReference type="ARBA" id="ARBA00006727"/>
    </source>
</evidence>
<dbReference type="RefSeq" id="XP_007840669.1">
    <property type="nucleotide sequence ID" value="XM_007842478.1"/>
</dbReference>
<dbReference type="InParanoid" id="W3WMI3"/>
<dbReference type="KEGG" id="pfy:PFICI_13897"/>
<feature type="transmembrane region" description="Helical" evidence="4">
    <location>
        <begin position="51"/>
        <end position="72"/>
    </location>
</feature>
<dbReference type="PROSITE" id="PS50850">
    <property type="entry name" value="MFS"/>
    <property type="match status" value="1"/>
</dbReference>
<gene>
    <name evidence="6" type="ORF">PFICI_13897</name>
</gene>
<dbReference type="Proteomes" id="UP000030651">
    <property type="component" value="Unassembled WGS sequence"/>
</dbReference>
<evidence type="ECO:0000256" key="1">
    <source>
        <dbReference type="ARBA" id="ARBA00004141"/>
    </source>
</evidence>
<dbReference type="OMA" id="EICVETH"/>
<evidence type="ECO:0000313" key="7">
    <source>
        <dbReference type="Proteomes" id="UP000030651"/>
    </source>
</evidence>
<keyword evidence="4" id="KW-0812">Transmembrane</keyword>
<name>W3WMI3_PESFW</name>
<feature type="transmembrane region" description="Helical" evidence="4">
    <location>
        <begin position="200"/>
        <end position="219"/>
    </location>
</feature>
<evidence type="ECO:0000259" key="5">
    <source>
        <dbReference type="PROSITE" id="PS50850"/>
    </source>
</evidence>
<sequence>MADGNISLGASRYEKQELGVLPGVPLSNIEPEDGEAQRKDVNESSEGGKQAWLAVAGSFLVYFASFGVVNSFGYFQNFYQQEYLQDSSPSTISFIGTLQITLMYLSGAPAGALFDLYGSKAMALLVCRCRGIIVYVGNIFHEAKCRLAAIPRSPALTVVGQHFKKRRALAMGIVASGSSLGGVCLPVLFSKLVPRIGFPWSIRVGLLILLICYAVAIAISPSGNPKRKMKSIKDLLDYRGFLDIRYACLAAGAVASNLGTYVPFYYLGKSYTLQSPNTNSRIQPYLLPLINASSLLGRLIGGHVADRVGLLNFLYPMVLFCGFVCMAMWYPATSPGVLVGFACLYGFGSGGLISVMPAATAQIIPAERLGARLGAFGTFTAFAFLTGTPIAGALIKSESRSGYQPLIIFAVCSSAIGFVKYLATNLTS</sequence>
<dbReference type="GeneID" id="19278910"/>
<dbReference type="Pfam" id="PF07690">
    <property type="entry name" value="MFS_1"/>
    <property type="match status" value="1"/>
</dbReference>
<feature type="domain" description="Major facilitator superfamily (MFS) profile" evidence="5">
    <location>
        <begin position="245"/>
        <end position="428"/>
    </location>
</feature>
<proteinExistence type="inferred from homology"/>
<feature type="transmembrane region" description="Helical" evidence="4">
    <location>
        <begin position="240"/>
        <end position="262"/>
    </location>
</feature>
<dbReference type="SUPFAM" id="SSF103473">
    <property type="entry name" value="MFS general substrate transporter"/>
    <property type="match status" value="1"/>
</dbReference>
<dbReference type="GO" id="GO:0022857">
    <property type="term" value="F:transmembrane transporter activity"/>
    <property type="evidence" value="ECO:0007669"/>
    <property type="project" value="InterPro"/>
</dbReference>
<dbReference type="InterPro" id="IPR036259">
    <property type="entry name" value="MFS_trans_sf"/>
</dbReference>
<dbReference type="PANTHER" id="PTHR11360:SF281">
    <property type="entry name" value="ASPYRIDONES EFFLUX PROTEIN APDF-RELATED"/>
    <property type="match status" value="1"/>
</dbReference>
<feature type="transmembrane region" description="Helical" evidence="4">
    <location>
        <begin position="282"/>
        <end position="301"/>
    </location>
</feature>
<organism evidence="6 7">
    <name type="scientific">Pestalotiopsis fici (strain W106-1 / CGMCC3.15140)</name>
    <dbReference type="NCBI Taxonomy" id="1229662"/>
    <lineage>
        <taxon>Eukaryota</taxon>
        <taxon>Fungi</taxon>
        <taxon>Dikarya</taxon>
        <taxon>Ascomycota</taxon>
        <taxon>Pezizomycotina</taxon>
        <taxon>Sordariomycetes</taxon>
        <taxon>Xylariomycetidae</taxon>
        <taxon>Amphisphaeriales</taxon>
        <taxon>Sporocadaceae</taxon>
        <taxon>Pestalotiopsis</taxon>
    </lineage>
</organism>
<dbReference type="OrthoDB" id="6509908at2759"/>
<feature type="transmembrane region" description="Helical" evidence="4">
    <location>
        <begin position="373"/>
        <end position="395"/>
    </location>
</feature>